<evidence type="ECO:0000259" key="2">
    <source>
        <dbReference type="SMART" id="SM00646"/>
    </source>
</evidence>
<dbReference type="Gene3D" id="3.40.630.40">
    <property type="entry name" value="Zn-dependent exopeptidases"/>
    <property type="match status" value="1"/>
</dbReference>
<accession>A0A8J6M4I8</accession>
<comment type="caution">
    <text evidence="3">The sequence shown here is derived from an EMBL/GenBank/DDBJ whole genome shotgun (WGS) entry which is preliminary data.</text>
</comment>
<dbReference type="RefSeq" id="WP_186906470.1">
    <property type="nucleotide sequence ID" value="NZ_JACOPP010000002.1"/>
</dbReference>
<feature type="domain" description="MurNAc-LAA" evidence="2">
    <location>
        <begin position="117"/>
        <end position="229"/>
    </location>
</feature>
<keyword evidence="4" id="KW-1185">Reference proteome</keyword>
<dbReference type="AlphaFoldDB" id="A0A8J6M4I8"/>
<gene>
    <name evidence="3" type="ORF">H8S57_02370</name>
</gene>
<dbReference type="InterPro" id="IPR050695">
    <property type="entry name" value="N-acetylmuramoyl_amidase_3"/>
</dbReference>
<dbReference type="SMART" id="SM00646">
    <property type="entry name" value="Ami_3"/>
    <property type="match status" value="1"/>
</dbReference>
<dbReference type="CDD" id="cd02696">
    <property type="entry name" value="MurNAc-LAA"/>
    <property type="match status" value="1"/>
</dbReference>
<dbReference type="PANTHER" id="PTHR30404">
    <property type="entry name" value="N-ACETYLMURAMOYL-L-ALANINE AMIDASE"/>
    <property type="match status" value="1"/>
</dbReference>
<keyword evidence="1" id="KW-0378">Hydrolase</keyword>
<proteinExistence type="predicted"/>
<dbReference type="EMBL" id="JACOPP010000002">
    <property type="protein sequence ID" value="MBC5732572.1"/>
    <property type="molecule type" value="Genomic_DNA"/>
</dbReference>
<dbReference type="PANTHER" id="PTHR30404:SF0">
    <property type="entry name" value="N-ACETYLMURAMOYL-L-ALANINE AMIDASE AMIC"/>
    <property type="match status" value="1"/>
</dbReference>
<reference evidence="3" key="1">
    <citation type="submission" date="2020-08" db="EMBL/GenBank/DDBJ databases">
        <title>Genome public.</title>
        <authorList>
            <person name="Liu C."/>
            <person name="Sun Q."/>
        </authorList>
    </citation>
    <scope>NUCLEOTIDE SEQUENCE</scope>
    <source>
        <strain evidence="3">NSJ-51</strain>
    </source>
</reference>
<organism evidence="3 4">
    <name type="scientific">Lawsonibacter hominis</name>
    <dbReference type="NCBI Taxonomy" id="2763053"/>
    <lineage>
        <taxon>Bacteria</taxon>
        <taxon>Bacillati</taxon>
        <taxon>Bacillota</taxon>
        <taxon>Clostridia</taxon>
        <taxon>Eubacteriales</taxon>
        <taxon>Oscillospiraceae</taxon>
        <taxon>Lawsonibacter</taxon>
    </lineage>
</organism>
<dbReference type="GO" id="GO:0030288">
    <property type="term" value="C:outer membrane-bounded periplasmic space"/>
    <property type="evidence" value="ECO:0007669"/>
    <property type="project" value="TreeGrafter"/>
</dbReference>
<protein>
    <submittedName>
        <fullName evidence="3">N-acetylmuramoyl-L-alanine amidase</fullName>
    </submittedName>
</protein>
<evidence type="ECO:0000313" key="4">
    <source>
        <dbReference type="Proteomes" id="UP000661435"/>
    </source>
</evidence>
<dbReference type="SUPFAM" id="SSF53187">
    <property type="entry name" value="Zn-dependent exopeptidases"/>
    <property type="match status" value="1"/>
</dbReference>
<dbReference type="GO" id="GO:0008745">
    <property type="term" value="F:N-acetylmuramoyl-L-alanine amidase activity"/>
    <property type="evidence" value="ECO:0007669"/>
    <property type="project" value="InterPro"/>
</dbReference>
<evidence type="ECO:0000256" key="1">
    <source>
        <dbReference type="ARBA" id="ARBA00022801"/>
    </source>
</evidence>
<evidence type="ECO:0000313" key="3">
    <source>
        <dbReference type="EMBL" id="MBC5732572.1"/>
    </source>
</evidence>
<dbReference type="InterPro" id="IPR002508">
    <property type="entry name" value="MurNAc-LAA_cat"/>
</dbReference>
<dbReference type="GO" id="GO:0009253">
    <property type="term" value="P:peptidoglycan catabolic process"/>
    <property type="evidence" value="ECO:0007669"/>
    <property type="project" value="InterPro"/>
</dbReference>
<sequence>MKRKLLSWALLGALASATCYYLLFQPGLEQRSVFSAVRCPGQTVVIDAGHGGEDGGAVSLSGVPESGINLSIALKLDQILGLYGVAPVLLRSEDVSLHDSSAQTLREKKVSDLHNRVAVIEAAENATLISIHQNTFQGARYHGAQVFYANPELSLPLAQLTQDLLRQTLDPGNTRAPKPIPDTVYLMNHITCRAILVECGFLSNPEEDLLLQTAGYQTKLASTLAAAWLQFQELEPVPTTNEEA</sequence>
<dbReference type="Pfam" id="PF01520">
    <property type="entry name" value="Amidase_3"/>
    <property type="match status" value="1"/>
</dbReference>
<name>A0A8J6M4I8_9FIRM</name>
<dbReference type="Proteomes" id="UP000661435">
    <property type="component" value="Unassembled WGS sequence"/>
</dbReference>